<dbReference type="Pfam" id="PF08268">
    <property type="entry name" value="FBA_3"/>
    <property type="match status" value="1"/>
</dbReference>
<keyword evidence="4" id="KW-1185">Reference proteome</keyword>
<feature type="domain" description="F-box" evidence="1">
    <location>
        <begin position="18"/>
        <end position="50"/>
    </location>
</feature>
<dbReference type="Gene3D" id="1.20.1280.50">
    <property type="match status" value="1"/>
</dbReference>
<dbReference type="InterPro" id="IPR001810">
    <property type="entry name" value="F-box_dom"/>
</dbReference>
<evidence type="ECO:0000259" key="2">
    <source>
        <dbReference type="Pfam" id="PF08268"/>
    </source>
</evidence>
<dbReference type="PANTHER" id="PTHR31672">
    <property type="entry name" value="BNACNNG10540D PROTEIN"/>
    <property type="match status" value="1"/>
</dbReference>
<sequence length="300" mass="35471">MEGEVKELKRGRSLQLWEDALFEIFIRLSARDLFRFKWICKSWYNLITSSALVECHLQHWNSHGGLTFAINNGMNDFELLHLSLDGETYPISKLYGKEATPKWIFNGDILDSCDGLLLLKSHFFNTGEEDLVMCNPITRSYILLPIPPLLDSWSYKNHGYIVYDDFVKRYKVVWRYEKYNQYYIMDVDTKSSQGRLISNWRKITSSEWRFSSESRGWMSWVDRESEESELALANVFFHGKLHWLMAIDELELTEIGGLNKLKPVWLKRRFTMSTPVQDFLWKCWYGIAHLTVRSTLNQDC</sequence>
<dbReference type="InterPro" id="IPR036047">
    <property type="entry name" value="F-box-like_dom_sf"/>
</dbReference>
<gene>
    <name evidence="3" type="ORF">SAY87_006862</name>
</gene>
<dbReference type="SUPFAM" id="SSF81383">
    <property type="entry name" value="F-box domain"/>
    <property type="match status" value="1"/>
</dbReference>
<dbReference type="EMBL" id="JAXIOK010000013">
    <property type="protein sequence ID" value="KAK4756735.1"/>
    <property type="molecule type" value="Genomic_DNA"/>
</dbReference>
<comment type="caution">
    <text evidence="3">The sequence shown here is derived from an EMBL/GenBank/DDBJ whole genome shotgun (WGS) entry which is preliminary data.</text>
</comment>
<dbReference type="PANTHER" id="PTHR31672:SF13">
    <property type="entry name" value="F-BOX PROTEIN CPR30-LIKE"/>
    <property type="match status" value="1"/>
</dbReference>
<evidence type="ECO:0008006" key="5">
    <source>
        <dbReference type="Google" id="ProtNLM"/>
    </source>
</evidence>
<reference evidence="3 4" key="1">
    <citation type="journal article" date="2023" name="Hortic Res">
        <title>Pangenome of water caltrop reveals structural variations and asymmetric subgenome divergence after allopolyploidization.</title>
        <authorList>
            <person name="Zhang X."/>
            <person name="Chen Y."/>
            <person name="Wang L."/>
            <person name="Yuan Y."/>
            <person name="Fang M."/>
            <person name="Shi L."/>
            <person name="Lu R."/>
            <person name="Comes H.P."/>
            <person name="Ma Y."/>
            <person name="Chen Y."/>
            <person name="Huang G."/>
            <person name="Zhou Y."/>
            <person name="Zheng Z."/>
            <person name="Qiu Y."/>
        </authorList>
    </citation>
    <scope>NUCLEOTIDE SEQUENCE [LARGE SCALE GENOMIC DNA]</scope>
    <source>
        <tissue evidence="3">Roots</tissue>
    </source>
</reference>
<protein>
    <recommendedName>
        <fullName evidence="5">F-box domain-containing protein</fullName>
    </recommendedName>
</protein>
<feature type="domain" description="F-box associated beta-propeller type 3" evidence="2">
    <location>
        <begin position="108"/>
        <end position="206"/>
    </location>
</feature>
<dbReference type="Proteomes" id="UP001345219">
    <property type="component" value="Chromosome 6"/>
</dbReference>
<evidence type="ECO:0000313" key="4">
    <source>
        <dbReference type="Proteomes" id="UP001345219"/>
    </source>
</evidence>
<proteinExistence type="predicted"/>
<evidence type="ECO:0000259" key="1">
    <source>
        <dbReference type="Pfam" id="PF00646"/>
    </source>
</evidence>
<dbReference type="Pfam" id="PF00646">
    <property type="entry name" value="F-box"/>
    <property type="match status" value="1"/>
</dbReference>
<dbReference type="InterPro" id="IPR050796">
    <property type="entry name" value="SCF_F-box_component"/>
</dbReference>
<dbReference type="InterPro" id="IPR013187">
    <property type="entry name" value="F-box-assoc_dom_typ3"/>
</dbReference>
<organism evidence="3 4">
    <name type="scientific">Trapa incisa</name>
    <dbReference type="NCBI Taxonomy" id="236973"/>
    <lineage>
        <taxon>Eukaryota</taxon>
        <taxon>Viridiplantae</taxon>
        <taxon>Streptophyta</taxon>
        <taxon>Embryophyta</taxon>
        <taxon>Tracheophyta</taxon>
        <taxon>Spermatophyta</taxon>
        <taxon>Magnoliopsida</taxon>
        <taxon>eudicotyledons</taxon>
        <taxon>Gunneridae</taxon>
        <taxon>Pentapetalae</taxon>
        <taxon>rosids</taxon>
        <taxon>malvids</taxon>
        <taxon>Myrtales</taxon>
        <taxon>Lythraceae</taxon>
        <taxon>Trapa</taxon>
    </lineage>
</organism>
<evidence type="ECO:0000313" key="3">
    <source>
        <dbReference type="EMBL" id="KAK4756735.1"/>
    </source>
</evidence>
<dbReference type="AlphaFoldDB" id="A0AAN7JXK9"/>
<accession>A0AAN7JXK9</accession>
<name>A0AAN7JXK9_9MYRT</name>